<dbReference type="AlphaFoldDB" id="A0AAE0T8F0"/>
<reference evidence="9" key="2">
    <citation type="journal article" date="2021" name="Genome Biol. Evol.">
        <title>Developing a high-quality reference genome for a parasitic bivalve with doubly uniparental inheritance (Bivalvia: Unionida).</title>
        <authorList>
            <person name="Smith C.H."/>
        </authorList>
    </citation>
    <scope>NUCLEOTIDE SEQUENCE</scope>
    <source>
        <strain evidence="9">CHS0354</strain>
        <tissue evidence="9">Mantle</tissue>
    </source>
</reference>
<dbReference type="FunFam" id="1.10.10.60:FF:000679">
    <property type="entry name" value="Homeobox protein aristaless"/>
    <property type="match status" value="1"/>
</dbReference>
<organism evidence="9 10">
    <name type="scientific">Potamilus streckersoni</name>
    <dbReference type="NCBI Taxonomy" id="2493646"/>
    <lineage>
        <taxon>Eukaryota</taxon>
        <taxon>Metazoa</taxon>
        <taxon>Spiralia</taxon>
        <taxon>Lophotrochozoa</taxon>
        <taxon>Mollusca</taxon>
        <taxon>Bivalvia</taxon>
        <taxon>Autobranchia</taxon>
        <taxon>Heteroconchia</taxon>
        <taxon>Palaeoheterodonta</taxon>
        <taxon>Unionida</taxon>
        <taxon>Unionoidea</taxon>
        <taxon>Unionidae</taxon>
        <taxon>Ambleminae</taxon>
        <taxon>Lampsilini</taxon>
        <taxon>Potamilus</taxon>
    </lineage>
</organism>
<protein>
    <recommendedName>
        <fullName evidence="8">Homeobox domain-containing protein</fullName>
    </recommendedName>
</protein>
<dbReference type="InterPro" id="IPR050649">
    <property type="entry name" value="Paired_Homeobox_TFs"/>
</dbReference>
<dbReference type="Gene3D" id="1.10.10.60">
    <property type="entry name" value="Homeodomain-like"/>
    <property type="match status" value="1"/>
</dbReference>
<sequence>MVRRPDKGHNEKWSEDLMKDTMRNGQKTRPDEGHSKKWSEDLVKDTVRNGLGTRSLPMRFGVNRLPFKPMTQGTLANIKRKKERTSTMDKECTERLDREHCSPTLVKSWKFRKTTGSNSSCEKSLLQKRPRHRTTFTQYQLKEMEKAFRKAPYPDVVTREELAQRLGLNESRVQIWFQNRRAKWRKGQIPKVDISLKEGEETTSVKHERSMSDPLKTQPRQHPPITSPWQPWRMPSECAWYPAPAHQPVLPCQPFFGNNQATQFLQILSQCHRQDAENRLDEFRLFNIEKEFQPLERIMKLYT</sequence>
<dbReference type="InterPro" id="IPR001356">
    <property type="entry name" value="HD"/>
</dbReference>
<dbReference type="GO" id="GO:0005634">
    <property type="term" value="C:nucleus"/>
    <property type="evidence" value="ECO:0007669"/>
    <property type="project" value="UniProtKB-SubCell"/>
</dbReference>
<evidence type="ECO:0000259" key="8">
    <source>
        <dbReference type="PROSITE" id="PS50071"/>
    </source>
</evidence>
<evidence type="ECO:0000256" key="1">
    <source>
        <dbReference type="ARBA" id="ARBA00004123"/>
    </source>
</evidence>
<gene>
    <name evidence="9" type="ORF">CHS0354_033832</name>
</gene>
<feature type="compositionally biased region" description="Basic and acidic residues" evidence="7">
    <location>
        <begin position="199"/>
        <end position="211"/>
    </location>
</feature>
<dbReference type="InterPro" id="IPR009057">
    <property type="entry name" value="Homeodomain-like_sf"/>
</dbReference>
<dbReference type="Proteomes" id="UP001195483">
    <property type="component" value="Unassembled WGS sequence"/>
</dbReference>
<dbReference type="SMART" id="SM00389">
    <property type="entry name" value="HOX"/>
    <property type="match status" value="1"/>
</dbReference>
<evidence type="ECO:0000256" key="3">
    <source>
        <dbReference type="ARBA" id="ARBA00023155"/>
    </source>
</evidence>
<reference evidence="9" key="1">
    <citation type="journal article" date="2021" name="Genome Biol. Evol.">
        <title>A High-Quality Reference Genome for a Parasitic Bivalve with Doubly Uniparental Inheritance (Bivalvia: Unionida).</title>
        <authorList>
            <person name="Smith C.H."/>
        </authorList>
    </citation>
    <scope>NUCLEOTIDE SEQUENCE</scope>
    <source>
        <strain evidence="9">CHS0354</strain>
    </source>
</reference>
<evidence type="ECO:0000256" key="7">
    <source>
        <dbReference type="SAM" id="MobiDB-lite"/>
    </source>
</evidence>
<feature type="domain" description="Homeobox" evidence="8">
    <location>
        <begin position="127"/>
        <end position="187"/>
    </location>
</feature>
<dbReference type="InterPro" id="IPR017970">
    <property type="entry name" value="Homeobox_CS"/>
</dbReference>
<feature type="DNA-binding region" description="Homeobox" evidence="5">
    <location>
        <begin position="129"/>
        <end position="188"/>
    </location>
</feature>
<dbReference type="GO" id="GO:0000981">
    <property type="term" value="F:DNA-binding transcription factor activity, RNA polymerase II-specific"/>
    <property type="evidence" value="ECO:0007669"/>
    <property type="project" value="InterPro"/>
</dbReference>
<keyword evidence="2 5" id="KW-0238">DNA-binding</keyword>
<dbReference type="InterPro" id="IPR000047">
    <property type="entry name" value="HTH_motif"/>
</dbReference>
<evidence type="ECO:0000256" key="5">
    <source>
        <dbReference type="PROSITE-ProRule" id="PRU00108"/>
    </source>
</evidence>
<dbReference type="PROSITE" id="PS00027">
    <property type="entry name" value="HOMEOBOX_1"/>
    <property type="match status" value="1"/>
</dbReference>
<keyword evidence="4 5" id="KW-0539">Nucleus</keyword>
<dbReference type="PRINTS" id="PR00031">
    <property type="entry name" value="HTHREPRESSR"/>
</dbReference>
<dbReference type="PROSITE" id="PS50071">
    <property type="entry name" value="HOMEOBOX_2"/>
    <property type="match status" value="1"/>
</dbReference>
<dbReference type="CDD" id="cd00086">
    <property type="entry name" value="homeodomain"/>
    <property type="match status" value="1"/>
</dbReference>
<evidence type="ECO:0000256" key="4">
    <source>
        <dbReference type="ARBA" id="ARBA00023242"/>
    </source>
</evidence>
<dbReference type="PANTHER" id="PTHR24329:SF337">
    <property type="entry name" value="ARISTALESS RELATED HOMEOBOX"/>
    <property type="match status" value="1"/>
</dbReference>
<evidence type="ECO:0000256" key="2">
    <source>
        <dbReference type="ARBA" id="ARBA00023125"/>
    </source>
</evidence>
<accession>A0AAE0T8F0</accession>
<comment type="caution">
    <text evidence="9">The sequence shown here is derived from an EMBL/GenBank/DDBJ whole genome shotgun (WGS) entry which is preliminary data.</text>
</comment>
<evidence type="ECO:0000313" key="9">
    <source>
        <dbReference type="EMBL" id="KAK3605343.1"/>
    </source>
</evidence>
<evidence type="ECO:0000256" key="6">
    <source>
        <dbReference type="RuleBase" id="RU000682"/>
    </source>
</evidence>
<keyword evidence="3 5" id="KW-0371">Homeobox</keyword>
<dbReference type="SUPFAM" id="SSF46689">
    <property type="entry name" value="Homeodomain-like"/>
    <property type="match status" value="1"/>
</dbReference>
<reference evidence="9" key="3">
    <citation type="submission" date="2023-05" db="EMBL/GenBank/DDBJ databases">
        <authorList>
            <person name="Smith C.H."/>
        </authorList>
    </citation>
    <scope>NUCLEOTIDE SEQUENCE</scope>
    <source>
        <strain evidence="9">CHS0354</strain>
        <tissue evidence="9">Mantle</tissue>
    </source>
</reference>
<proteinExistence type="predicted"/>
<dbReference type="PANTHER" id="PTHR24329">
    <property type="entry name" value="HOMEOBOX PROTEIN ARISTALESS"/>
    <property type="match status" value="1"/>
</dbReference>
<comment type="subcellular location">
    <subcellularLocation>
        <location evidence="1 5 6">Nucleus</location>
    </subcellularLocation>
</comment>
<evidence type="ECO:0000313" key="10">
    <source>
        <dbReference type="Proteomes" id="UP001195483"/>
    </source>
</evidence>
<dbReference type="Pfam" id="PF00046">
    <property type="entry name" value="Homeodomain"/>
    <property type="match status" value="1"/>
</dbReference>
<feature type="region of interest" description="Disordered" evidence="7">
    <location>
        <begin position="1"/>
        <end position="39"/>
    </location>
</feature>
<dbReference type="EMBL" id="JAEAOA010001975">
    <property type="protein sequence ID" value="KAK3605343.1"/>
    <property type="molecule type" value="Genomic_DNA"/>
</dbReference>
<feature type="region of interest" description="Disordered" evidence="7">
    <location>
        <begin position="199"/>
        <end position="228"/>
    </location>
</feature>
<keyword evidence="10" id="KW-1185">Reference proteome</keyword>
<name>A0AAE0T8F0_9BIVA</name>
<dbReference type="GO" id="GO:0000977">
    <property type="term" value="F:RNA polymerase II transcription regulatory region sequence-specific DNA binding"/>
    <property type="evidence" value="ECO:0007669"/>
    <property type="project" value="TreeGrafter"/>
</dbReference>